<sequence length="368" mass="40252">MKRVLIVTREFPPQPGGVGDYCARWIEETRKRWPDCHVTVLCAPWPGRGTTFDGADVVEHEDWTRSGYSALVATARRLQPDDVVFHYVPHMYHRQGLPLSIPLLVWTLQRRVAPVTTVFHEMSSAVVTFRHRVLALPQAVLVMLVASASPKSVVTIFTRARWLGVLVPWVRRRITVIPVSPTMHNLSARDGLPPSRPALRLLHFGSKHPSRDFSMIVGALDALDARGIAYEMRVVGTAAAPDPRAVPLGYRAEPEVIEEILSADIALLPFKDGASGRRSTVANCLIAGVPTVSTRGHDTTPSWYGDALVLARDPAEFADAVVALASDPAARARRGEAAAQWAAENISWSVTGAAWAGVLELDAREPVL</sequence>
<reference evidence="1" key="2">
    <citation type="submission" date="2020-09" db="EMBL/GenBank/DDBJ databases">
        <authorList>
            <person name="Sun Q."/>
            <person name="Sedlacek I."/>
        </authorList>
    </citation>
    <scope>NUCLEOTIDE SEQUENCE</scope>
    <source>
        <strain evidence="1">CCM 7905</strain>
    </source>
</reference>
<gene>
    <name evidence="1" type="ORF">GCM10007304_39380</name>
</gene>
<dbReference type="Gene3D" id="3.40.50.2000">
    <property type="entry name" value="Glycogen Phosphorylase B"/>
    <property type="match status" value="2"/>
</dbReference>
<evidence type="ECO:0000313" key="2">
    <source>
        <dbReference type="Proteomes" id="UP000654257"/>
    </source>
</evidence>
<protein>
    <submittedName>
        <fullName evidence="1">Glycosyl transferase family 1</fullName>
    </submittedName>
</protein>
<dbReference type="SUPFAM" id="SSF53756">
    <property type="entry name" value="UDP-Glycosyltransferase/glycogen phosphorylase"/>
    <property type="match status" value="1"/>
</dbReference>
<proteinExistence type="predicted"/>
<dbReference type="Proteomes" id="UP000654257">
    <property type="component" value="Unassembled WGS sequence"/>
</dbReference>
<keyword evidence="1" id="KW-0808">Transferase</keyword>
<keyword evidence="2" id="KW-1185">Reference proteome</keyword>
<dbReference type="RefSeq" id="WP_188546581.1">
    <property type="nucleotide sequence ID" value="NZ_BMCU01000004.1"/>
</dbReference>
<comment type="caution">
    <text evidence="1">The sequence shown here is derived from an EMBL/GenBank/DDBJ whole genome shotgun (WGS) entry which is preliminary data.</text>
</comment>
<dbReference type="PANTHER" id="PTHR12526:SF638">
    <property type="entry name" value="SPORE COAT PROTEIN SA"/>
    <property type="match status" value="1"/>
</dbReference>
<evidence type="ECO:0000313" key="1">
    <source>
        <dbReference type="EMBL" id="GGG21692.1"/>
    </source>
</evidence>
<dbReference type="EMBL" id="BMCU01000004">
    <property type="protein sequence ID" value="GGG21692.1"/>
    <property type="molecule type" value="Genomic_DNA"/>
</dbReference>
<dbReference type="GO" id="GO:0016757">
    <property type="term" value="F:glycosyltransferase activity"/>
    <property type="evidence" value="ECO:0007669"/>
    <property type="project" value="TreeGrafter"/>
</dbReference>
<reference evidence="1" key="1">
    <citation type="journal article" date="2014" name="Int. J. Syst. Evol. Microbiol.">
        <title>Complete genome sequence of Corynebacterium casei LMG S-19264T (=DSM 44701T), isolated from a smear-ripened cheese.</title>
        <authorList>
            <consortium name="US DOE Joint Genome Institute (JGI-PGF)"/>
            <person name="Walter F."/>
            <person name="Albersmeier A."/>
            <person name="Kalinowski J."/>
            <person name="Ruckert C."/>
        </authorList>
    </citation>
    <scope>NUCLEOTIDE SEQUENCE</scope>
    <source>
        <strain evidence="1">CCM 7905</strain>
    </source>
</reference>
<accession>A0A917G3S5</accession>
<dbReference type="AlphaFoldDB" id="A0A917G3S5"/>
<name>A0A917G3S5_9NOCA</name>
<dbReference type="PANTHER" id="PTHR12526">
    <property type="entry name" value="GLYCOSYLTRANSFERASE"/>
    <property type="match status" value="1"/>
</dbReference>
<organism evidence="1 2">
    <name type="scientific">Rhodococcoides trifolii</name>
    <dbReference type="NCBI Taxonomy" id="908250"/>
    <lineage>
        <taxon>Bacteria</taxon>
        <taxon>Bacillati</taxon>
        <taxon>Actinomycetota</taxon>
        <taxon>Actinomycetes</taxon>
        <taxon>Mycobacteriales</taxon>
        <taxon>Nocardiaceae</taxon>
        <taxon>Rhodococcoides</taxon>
    </lineage>
</organism>